<gene>
    <name evidence="2" type="primary">LOC136090869</name>
</gene>
<evidence type="ECO:0000313" key="2">
    <source>
        <dbReference type="RefSeq" id="XP_065673917.1"/>
    </source>
</evidence>
<dbReference type="Proteomes" id="UP001652625">
    <property type="component" value="Chromosome 14"/>
</dbReference>
<protein>
    <submittedName>
        <fullName evidence="2">Protein GVQW3-like</fullName>
    </submittedName>
</protein>
<accession>A0ABM4DHF9</accession>
<dbReference type="PANTHER" id="PTHR46060:SF1">
    <property type="entry name" value="MARINER MOS1 TRANSPOSASE-LIKE PROTEIN"/>
    <property type="match status" value="1"/>
</dbReference>
<name>A0ABM4DHF9_HYDVU</name>
<dbReference type="RefSeq" id="XP_065673917.1">
    <property type="nucleotide sequence ID" value="XM_065817845.1"/>
</dbReference>
<dbReference type="InterPro" id="IPR052709">
    <property type="entry name" value="Transposase-MT_Hybrid"/>
</dbReference>
<dbReference type="PANTHER" id="PTHR46060">
    <property type="entry name" value="MARINER MOS1 TRANSPOSASE-LIKE PROTEIN"/>
    <property type="match status" value="1"/>
</dbReference>
<sequence>MEKFESRACIKTRALLEVTAQAITDDLVLVHGDQVRKYSTVAKWATLFKDGRESLEDNPRSGHPQTTYTAKNIERVRTIIEENPHTTHDIIKARTSINRFTINEIIHNRHSKFQISP</sequence>
<evidence type="ECO:0000313" key="1">
    <source>
        <dbReference type="Proteomes" id="UP001652625"/>
    </source>
</evidence>
<reference evidence="2" key="1">
    <citation type="submission" date="2025-08" db="UniProtKB">
        <authorList>
            <consortium name="RefSeq"/>
        </authorList>
    </citation>
    <scope>IDENTIFICATION</scope>
</reference>
<keyword evidence="1" id="KW-1185">Reference proteome</keyword>
<organism evidence="1 2">
    <name type="scientific">Hydra vulgaris</name>
    <name type="common">Hydra</name>
    <name type="synonym">Hydra attenuata</name>
    <dbReference type="NCBI Taxonomy" id="6087"/>
    <lineage>
        <taxon>Eukaryota</taxon>
        <taxon>Metazoa</taxon>
        <taxon>Cnidaria</taxon>
        <taxon>Hydrozoa</taxon>
        <taxon>Hydroidolina</taxon>
        <taxon>Anthoathecata</taxon>
        <taxon>Aplanulata</taxon>
        <taxon>Hydridae</taxon>
        <taxon>Hydra</taxon>
    </lineage>
</organism>
<dbReference type="GeneID" id="136090869"/>
<proteinExistence type="predicted"/>